<gene>
    <name evidence="2" type="ORF">H7965_24375</name>
</gene>
<dbReference type="RefSeq" id="WP_186773170.1">
    <property type="nucleotide sequence ID" value="NZ_JACOMF010000054.1"/>
</dbReference>
<dbReference type="Proteomes" id="UP000600101">
    <property type="component" value="Unassembled WGS sequence"/>
</dbReference>
<dbReference type="SMART" id="SM00065">
    <property type="entry name" value="GAF"/>
    <property type="match status" value="1"/>
</dbReference>
<proteinExistence type="predicted"/>
<feature type="domain" description="GAF" evidence="1">
    <location>
        <begin position="42"/>
        <end position="190"/>
    </location>
</feature>
<comment type="caution">
    <text evidence="2">The sequence shown here is derived from an EMBL/GenBank/DDBJ whole genome shotgun (WGS) entry which is preliminary data.</text>
</comment>
<evidence type="ECO:0000259" key="1">
    <source>
        <dbReference type="SMART" id="SM00065"/>
    </source>
</evidence>
<organism evidence="2 3">
    <name type="scientific">Siccirubricoccus deserti</name>
    <dbReference type="NCBI Taxonomy" id="2013562"/>
    <lineage>
        <taxon>Bacteria</taxon>
        <taxon>Pseudomonadati</taxon>
        <taxon>Pseudomonadota</taxon>
        <taxon>Alphaproteobacteria</taxon>
        <taxon>Acetobacterales</taxon>
        <taxon>Roseomonadaceae</taxon>
        <taxon>Siccirubricoccus</taxon>
    </lineage>
</organism>
<dbReference type="SUPFAM" id="SSF55781">
    <property type="entry name" value="GAF domain-like"/>
    <property type="match status" value="1"/>
</dbReference>
<dbReference type="InterPro" id="IPR003018">
    <property type="entry name" value="GAF"/>
</dbReference>
<reference evidence="2" key="1">
    <citation type="submission" date="2020-08" db="EMBL/GenBank/DDBJ databases">
        <authorList>
            <person name="Hu Y."/>
            <person name="Nguyen S.V."/>
            <person name="Li F."/>
            <person name="Fanning S."/>
        </authorList>
    </citation>
    <scope>NUCLEOTIDE SEQUENCE</scope>
    <source>
        <strain evidence="2">SYSU D8009</strain>
    </source>
</reference>
<dbReference type="Pfam" id="PF01590">
    <property type="entry name" value="GAF"/>
    <property type="match status" value="1"/>
</dbReference>
<dbReference type="InterPro" id="IPR029016">
    <property type="entry name" value="GAF-like_dom_sf"/>
</dbReference>
<keyword evidence="3" id="KW-1185">Reference proteome</keyword>
<evidence type="ECO:0000313" key="3">
    <source>
        <dbReference type="Proteomes" id="UP000600101"/>
    </source>
</evidence>
<sequence length="242" mass="26286">MANDHPSPAPTTTHTMVEELRRLRLHQRILRDFGQIALENLEIGPLLQRAVAQAARATGVGHTKVMRYRPEQGDLLIEAGVGWKPGVVGVARFGTDLDSPSGRALQTGQAILIDDIRGHPEFRLHPVIADHGIVSLLNVPVTFGNMIWGVLEADSELPGHFSEADAEFLETLAALLAGALQRLAAVQTAEIAAAEVAVRAERRAVLLRELQHRAKNNLALVAAMLARTRRVTITEQNARAAE</sequence>
<dbReference type="AlphaFoldDB" id="A0A9X0R323"/>
<name>A0A9X0R323_9PROT</name>
<protein>
    <submittedName>
        <fullName evidence="2">GAF domain-containing protein</fullName>
    </submittedName>
</protein>
<evidence type="ECO:0000313" key="2">
    <source>
        <dbReference type="EMBL" id="MBC4018420.1"/>
    </source>
</evidence>
<dbReference type="Gene3D" id="3.30.450.40">
    <property type="match status" value="1"/>
</dbReference>
<dbReference type="EMBL" id="JACOMF010000054">
    <property type="protein sequence ID" value="MBC4018420.1"/>
    <property type="molecule type" value="Genomic_DNA"/>
</dbReference>
<accession>A0A9X0R323</accession>